<dbReference type="GO" id="GO:0043328">
    <property type="term" value="P:protein transport to vacuole involved in ubiquitin-dependent protein catabolic process via the multivesicular body sorting pathway"/>
    <property type="evidence" value="ECO:0007669"/>
    <property type="project" value="TreeGrafter"/>
</dbReference>
<reference evidence="7 8" key="1">
    <citation type="submission" date="2011-02" db="EMBL/GenBank/DDBJ databases">
        <title>The Genome Sequence of Sphaeroforma arctica JP610.</title>
        <authorList>
            <consortium name="The Broad Institute Genome Sequencing Platform"/>
            <person name="Russ C."/>
            <person name="Cuomo C."/>
            <person name="Young S.K."/>
            <person name="Zeng Q."/>
            <person name="Gargeya S."/>
            <person name="Alvarado L."/>
            <person name="Berlin A."/>
            <person name="Chapman S.B."/>
            <person name="Chen Z."/>
            <person name="Freedman E."/>
            <person name="Gellesch M."/>
            <person name="Goldberg J."/>
            <person name="Griggs A."/>
            <person name="Gujja S."/>
            <person name="Heilman E."/>
            <person name="Heiman D."/>
            <person name="Howarth C."/>
            <person name="Mehta T."/>
            <person name="Neiman D."/>
            <person name="Pearson M."/>
            <person name="Roberts A."/>
            <person name="Saif S."/>
            <person name="Shea T."/>
            <person name="Shenoy N."/>
            <person name="Sisk P."/>
            <person name="Stolte C."/>
            <person name="Sykes S."/>
            <person name="White J."/>
            <person name="Yandava C."/>
            <person name="Burger G."/>
            <person name="Gray M.W."/>
            <person name="Holland P.W.H."/>
            <person name="King N."/>
            <person name="Lang F.B.F."/>
            <person name="Roger A.J."/>
            <person name="Ruiz-Trillo I."/>
            <person name="Haas B."/>
            <person name="Nusbaum C."/>
            <person name="Birren B."/>
        </authorList>
    </citation>
    <scope>NUCLEOTIDE SEQUENCE [LARGE SCALE GENOMIC DNA]</scope>
    <source>
        <strain evidence="7 8">JP610</strain>
    </source>
</reference>
<evidence type="ECO:0000256" key="4">
    <source>
        <dbReference type="ARBA" id="ARBA00022927"/>
    </source>
</evidence>
<dbReference type="InterPro" id="IPR037202">
    <property type="entry name" value="ESCRT_assembly_dom"/>
</dbReference>
<feature type="non-terminal residue" evidence="7">
    <location>
        <position position="1"/>
    </location>
</feature>
<accession>A0A0L0F310</accession>
<dbReference type="GO" id="GO:0000813">
    <property type="term" value="C:ESCRT I complex"/>
    <property type="evidence" value="ECO:0007669"/>
    <property type="project" value="InterPro"/>
</dbReference>
<dbReference type="OrthoDB" id="2671at2759"/>
<dbReference type="Pfam" id="PF03997">
    <property type="entry name" value="VPS28"/>
    <property type="match status" value="1"/>
</dbReference>
<dbReference type="Proteomes" id="UP000054560">
    <property type="component" value="Unassembled WGS sequence"/>
</dbReference>
<feature type="domain" description="VPS28 N-terminal" evidence="6">
    <location>
        <begin position="1"/>
        <end position="54"/>
    </location>
</feature>
<feature type="non-terminal residue" evidence="7">
    <location>
        <position position="74"/>
    </location>
</feature>
<evidence type="ECO:0000256" key="2">
    <source>
        <dbReference type="ARBA" id="ARBA00022448"/>
    </source>
</evidence>
<protein>
    <recommendedName>
        <fullName evidence="6">VPS28 N-terminal domain-containing protein</fullName>
    </recommendedName>
</protein>
<dbReference type="PANTHER" id="PTHR12937">
    <property type="entry name" value="VACUOLAR PROTEIN SORTING 28, ISOFORM 2 VPS28"/>
    <property type="match status" value="1"/>
</dbReference>
<dbReference type="InterPro" id="IPR007143">
    <property type="entry name" value="Vps28"/>
</dbReference>
<dbReference type="AlphaFoldDB" id="A0A0L0F310"/>
<evidence type="ECO:0000256" key="1">
    <source>
        <dbReference type="ARBA" id="ARBA00004177"/>
    </source>
</evidence>
<proteinExistence type="inferred from homology"/>
<dbReference type="PROSITE" id="PS51313">
    <property type="entry name" value="VPS28_N"/>
    <property type="match status" value="1"/>
</dbReference>
<keyword evidence="4 5" id="KW-0653">Protein transport</keyword>
<name>A0A0L0F310_9EUKA</name>
<keyword evidence="8" id="KW-1185">Reference proteome</keyword>
<comment type="subcellular location">
    <subcellularLocation>
        <location evidence="1">Endosome</location>
    </subcellularLocation>
</comment>
<evidence type="ECO:0000256" key="5">
    <source>
        <dbReference type="PROSITE-ProRule" id="PRU00645"/>
    </source>
</evidence>
<comment type="similarity">
    <text evidence="5">Belongs to the VPS28 family.</text>
</comment>
<dbReference type="InterPro" id="IPR017898">
    <property type="entry name" value="VPS28_N"/>
</dbReference>
<sequence length="74" mass="8284">YTPTCEKLIAQFKTCMNLLKEDVGTLEQFMKEYKMSCPAAFSRLQIGVPATIELGGMGESDQRLMAKYVAETVQ</sequence>
<dbReference type="GO" id="GO:0044877">
    <property type="term" value="F:protein-containing complex binding"/>
    <property type="evidence" value="ECO:0007669"/>
    <property type="project" value="TreeGrafter"/>
</dbReference>
<keyword evidence="3" id="KW-0967">Endosome</keyword>
<gene>
    <name evidence="7" type="ORF">SARC_16403</name>
</gene>
<dbReference type="InterPro" id="IPR038358">
    <property type="entry name" value="VPS28_N_sf"/>
</dbReference>
<dbReference type="RefSeq" id="XP_014144964.1">
    <property type="nucleotide sequence ID" value="XM_014289489.1"/>
</dbReference>
<evidence type="ECO:0000256" key="3">
    <source>
        <dbReference type="ARBA" id="ARBA00022753"/>
    </source>
</evidence>
<organism evidence="7 8">
    <name type="scientific">Sphaeroforma arctica JP610</name>
    <dbReference type="NCBI Taxonomy" id="667725"/>
    <lineage>
        <taxon>Eukaryota</taxon>
        <taxon>Ichthyosporea</taxon>
        <taxon>Ichthyophonida</taxon>
        <taxon>Sphaeroforma</taxon>
    </lineage>
</organism>
<dbReference type="GeneID" id="25916907"/>
<dbReference type="SUPFAM" id="SSF140111">
    <property type="entry name" value="Endosomal sorting complex assembly domain"/>
    <property type="match status" value="1"/>
</dbReference>
<keyword evidence="2 5" id="KW-0813">Transport</keyword>
<evidence type="ECO:0000313" key="8">
    <source>
        <dbReference type="Proteomes" id="UP000054560"/>
    </source>
</evidence>
<dbReference type="STRING" id="667725.A0A0L0F310"/>
<dbReference type="Gene3D" id="1.20.1440.200">
    <property type="match status" value="1"/>
</dbReference>
<evidence type="ECO:0000259" key="6">
    <source>
        <dbReference type="PROSITE" id="PS51313"/>
    </source>
</evidence>
<evidence type="ECO:0000313" key="7">
    <source>
        <dbReference type="EMBL" id="KNC71062.1"/>
    </source>
</evidence>
<dbReference type="EMBL" id="KQ249596">
    <property type="protein sequence ID" value="KNC71062.1"/>
    <property type="molecule type" value="Genomic_DNA"/>
</dbReference>
<dbReference type="PANTHER" id="PTHR12937:SF0">
    <property type="entry name" value="VACUOLAR PROTEIN SORTING-ASSOCIATED PROTEIN 28 HOMOLOG"/>
    <property type="match status" value="1"/>
</dbReference>